<organism evidence="1">
    <name type="scientific">Prunus dulcis</name>
    <name type="common">Almond</name>
    <name type="synonym">Amygdalus dulcis</name>
    <dbReference type="NCBI Taxonomy" id="3755"/>
    <lineage>
        <taxon>Eukaryota</taxon>
        <taxon>Viridiplantae</taxon>
        <taxon>Streptophyta</taxon>
        <taxon>Embryophyta</taxon>
        <taxon>Tracheophyta</taxon>
        <taxon>Spermatophyta</taxon>
        <taxon>Magnoliopsida</taxon>
        <taxon>eudicotyledons</taxon>
        <taxon>Gunneridae</taxon>
        <taxon>Pentapetalae</taxon>
        <taxon>rosids</taxon>
        <taxon>fabids</taxon>
        <taxon>Rosales</taxon>
        <taxon>Rosaceae</taxon>
        <taxon>Amygdaloideae</taxon>
        <taxon>Amygdaleae</taxon>
        <taxon>Prunus</taxon>
    </lineage>
</organism>
<proteinExistence type="predicted"/>
<dbReference type="AlphaFoldDB" id="A0A4Y1QLY3"/>
<gene>
    <name evidence="1" type="ORF">Prudu_000746</name>
</gene>
<name>A0A4Y1QLY3_PRUDU</name>
<sequence>MEDPSRREIKVEIDSGGEDVFAAHPKGSAVPEHLVIMVNGIIGSICGDMCKIIVIYVIVKVELEMLDSVKETSQNQGKY</sequence>
<reference evidence="1" key="1">
    <citation type="journal article" date="2019" name="Science">
        <title>Mutation of a bHLH transcription factor allowed almond domestication.</title>
        <authorList>
            <person name="Sanchez-Perez R."/>
            <person name="Pavan S."/>
            <person name="Mazzeo R."/>
            <person name="Moldovan C."/>
            <person name="Aiese Cigliano R."/>
            <person name="Del Cueto J."/>
            <person name="Ricciardi F."/>
            <person name="Lotti C."/>
            <person name="Ricciardi L."/>
            <person name="Dicenta F."/>
            <person name="Lopez-Marques R.L."/>
            <person name="Lindberg Moller B."/>
        </authorList>
    </citation>
    <scope>NUCLEOTIDE SEQUENCE</scope>
</reference>
<accession>A0A4Y1QLY3</accession>
<evidence type="ECO:0000313" key="1">
    <source>
        <dbReference type="EMBL" id="BBG92885.1"/>
    </source>
</evidence>
<dbReference type="EMBL" id="AP019297">
    <property type="protein sequence ID" value="BBG92885.1"/>
    <property type="molecule type" value="Genomic_DNA"/>
</dbReference>
<protein>
    <submittedName>
        <fullName evidence="1">Uncharacterized protein</fullName>
    </submittedName>
</protein>